<evidence type="ECO:0000313" key="1">
    <source>
        <dbReference type="EMBL" id="WMV58724.1"/>
    </source>
</evidence>
<reference evidence="1" key="1">
    <citation type="submission" date="2023-08" db="EMBL/GenBank/DDBJ databases">
        <title>A de novo genome assembly of Solanum verrucosum Schlechtendal, a Mexican diploid species geographically isolated from the other diploid A-genome species in potato relatives.</title>
        <authorList>
            <person name="Hosaka K."/>
        </authorList>
    </citation>
    <scope>NUCLEOTIDE SEQUENCE</scope>
    <source>
        <tissue evidence="1">Young leaves</tissue>
    </source>
</reference>
<protein>
    <submittedName>
        <fullName evidence="1">Uncharacterized protein</fullName>
    </submittedName>
</protein>
<evidence type="ECO:0000313" key="2">
    <source>
        <dbReference type="Proteomes" id="UP001234989"/>
    </source>
</evidence>
<dbReference type="AlphaFoldDB" id="A0AAF0V7T5"/>
<sequence length="60" mass="7094">MTFHPQIEGYNSSIDMAPFDALYGRRCRYPIRWFEVGEVALIGPKLVHEAMEKVRLIRER</sequence>
<keyword evidence="2" id="KW-1185">Reference proteome</keyword>
<gene>
    <name evidence="1" type="ORF">MTR67_052109</name>
</gene>
<dbReference type="Proteomes" id="UP001234989">
    <property type="component" value="Chromosome 12"/>
</dbReference>
<dbReference type="EMBL" id="CP133623">
    <property type="protein sequence ID" value="WMV58724.1"/>
    <property type="molecule type" value="Genomic_DNA"/>
</dbReference>
<organism evidence="1 2">
    <name type="scientific">Solanum verrucosum</name>
    <dbReference type="NCBI Taxonomy" id="315347"/>
    <lineage>
        <taxon>Eukaryota</taxon>
        <taxon>Viridiplantae</taxon>
        <taxon>Streptophyta</taxon>
        <taxon>Embryophyta</taxon>
        <taxon>Tracheophyta</taxon>
        <taxon>Spermatophyta</taxon>
        <taxon>Magnoliopsida</taxon>
        <taxon>eudicotyledons</taxon>
        <taxon>Gunneridae</taxon>
        <taxon>Pentapetalae</taxon>
        <taxon>asterids</taxon>
        <taxon>lamiids</taxon>
        <taxon>Solanales</taxon>
        <taxon>Solanaceae</taxon>
        <taxon>Solanoideae</taxon>
        <taxon>Solaneae</taxon>
        <taxon>Solanum</taxon>
    </lineage>
</organism>
<accession>A0AAF0V7T5</accession>
<name>A0AAF0V7T5_SOLVR</name>
<proteinExistence type="predicted"/>